<sequence>MDDDTPAPSELLADELIAACIGHLTLHSLPCVARVNRRWRAAALVAFDSQLRWRADPRCFPLRLPIPAAPARAESHVARAGACIAFLRDGDLVVQLVDPAADAVRTLRFAERRPVDGEGPPEPVEACRCELGEDGPFNAGVGGMVGYRREAEEEGMAFLPTTSRHGAAAASTKRVAVGSWQNVLHCGRCVFLLRALRVGQAHRSWWEDEAITADVLDLESGGVAAVDVTPLRDALEQQLSLPPAGVTFGRLDSKQLIRDEPVRCAVSAADGHFLFHASTQSGAKVAAALALPDHVAPQDGGPRGGRGGGAAAPAVSGGVVFARRWPSSHKIGSAVLLGEPRLSRPQTRSAAATPTRQVAPSHSTWCCCARGAASRRAGPSSDPPRAAATAASPPLFATAASAPSTMARRAAWSRRARCRAKGSRRPPCWSGTGGPACACRRRWMRCSSTLCPPRLHRQPCGRFASRLARRWRAAWARGPGSTAPSPTTTSRTERGEECTWCTSTEATRASCPSTTPTSCAASPEGRRSRGTSARRRWRWPRRRPSPSTRRAVGSRSACGTRARPQEWRTRSASGRGGGRSIKQSGGGGSVGGKGAGWCASTFLFVFER</sequence>
<evidence type="ECO:0000313" key="2">
    <source>
        <dbReference type="EnsemblProtists" id="EOD27570"/>
    </source>
</evidence>
<accession>A0A0D3JVN5</accession>
<feature type="compositionally biased region" description="Basic residues" evidence="1">
    <location>
        <begin position="528"/>
        <end position="544"/>
    </location>
</feature>
<reference evidence="3" key="1">
    <citation type="journal article" date="2013" name="Nature">
        <title>Pan genome of the phytoplankton Emiliania underpins its global distribution.</title>
        <authorList>
            <person name="Read B.A."/>
            <person name="Kegel J."/>
            <person name="Klute M.J."/>
            <person name="Kuo A."/>
            <person name="Lefebvre S.C."/>
            <person name="Maumus F."/>
            <person name="Mayer C."/>
            <person name="Miller J."/>
            <person name="Monier A."/>
            <person name="Salamov A."/>
            <person name="Young J."/>
            <person name="Aguilar M."/>
            <person name="Claverie J.M."/>
            <person name="Frickenhaus S."/>
            <person name="Gonzalez K."/>
            <person name="Herman E.K."/>
            <person name="Lin Y.C."/>
            <person name="Napier J."/>
            <person name="Ogata H."/>
            <person name="Sarno A.F."/>
            <person name="Shmutz J."/>
            <person name="Schroeder D."/>
            <person name="de Vargas C."/>
            <person name="Verret F."/>
            <person name="von Dassow P."/>
            <person name="Valentin K."/>
            <person name="Van de Peer Y."/>
            <person name="Wheeler G."/>
            <person name="Dacks J.B."/>
            <person name="Delwiche C.F."/>
            <person name="Dyhrman S.T."/>
            <person name="Glockner G."/>
            <person name="John U."/>
            <person name="Richards T."/>
            <person name="Worden A.Z."/>
            <person name="Zhang X."/>
            <person name="Grigoriev I.V."/>
            <person name="Allen A.E."/>
            <person name="Bidle K."/>
            <person name="Borodovsky M."/>
            <person name="Bowler C."/>
            <person name="Brownlee C."/>
            <person name="Cock J.M."/>
            <person name="Elias M."/>
            <person name="Gladyshev V.N."/>
            <person name="Groth M."/>
            <person name="Guda C."/>
            <person name="Hadaegh A."/>
            <person name="Iglesias-Rodriguez M.D."/>
            <person name="Jenkins J."/>
            <person name="Jones B.M."/>
            <person name="Lawson T."/>
            <person name="Leese F."/>
            <person name="Lindquist E."/>
            <person name="Lobanov A."/>
            <person name="Lomsadze A."/>
            <person name="Malik S.B."/>
            <person name="Marsh M.E."/>
            <person name="Mackinder L."/>
            <person name="Mock T."/>
            <person name="Mueller-Roeber B."/>
            <person name="Pagarete A."/>
            <person name="Parker M."/>
            <person name="Probert I."/>
            <person name="Quesneville H."/>
            <person name="Raines C."/>
            <person name="Rensing S.A."/>
            <person name="Riano-Pachon D.M."/>
            <person name="Richier S."/>
            <person name="Rokitta S."/>
            <person name="Shiraiwa Y."/>
            <person name="Soanes D.M."/>
            <person name="van der Giezen M."/>
            <person name="Wahlund T.M."/>
            <person name="Williams B."/>
            <person name="Wilson W."/>
            <person name="Wolfe G."/>
            <person name="Wurch L.L."/>
        </authorList>
    </citation>
    <scope>NUCLEOTIDE SEQUENCE</scope>
</reference>
<feature type="compositionally biased region" description="Polar residues" evidence="1">
    <location>
        <begin position="507"/>
        <end position="520"/>
    </location>
</feature>
<evidence type="ECO:0000313" key="3">
    <source>
        <dbReference type="Proteomes" id="UP000013827"/>
    </source>
</evidence>
<dbReference type="AlphaFoldDB" id="A0A0D3JVN5"/>
<keyword evidence="3" id="KW-1185">Reference proteome</keyword>
<dbReference type="eggNOG" id="ENOG502T1NZ">
    <property type="taxonomic scope" value="Eukaryota"/>
</dbReference>
<dbReference type="HOGENOM" id="CLU_449349_0_0_1"/>
<feature type="compositionally biased region" description="Low complexity" evidence="1">
    <location>
        <begin position="475"/>
        <end position="490"/>
    </location>
</feature>
<dbReference type="PaxDb" id="2903-EOD27570"/>
<evidence type="ECO:0000256" key="1">
    <source>
        <dbReference type="SAM" id="MobiDB-lite"/>
    </source>
</evidence>
<feature type="region of interest" description="Disordered" evidence="1">
    <location>
        <begin position="475"/>
        <end position="494"/>
    </location>
</feature>
<feature type="compositionally biased region" description="Gly residues" evidence="1">
    <location>
        <begin position="574"/>
        <end position="592"/>
    </location>
</feature>
<dbReference type="Proteomes" id="UP000013827">
    <property type="component" value="Unassembled WGS sequence"/>
</dbReference>
<reference evidence="2" key="2">
    <citation type="submission" date="2024-10" db="UniProtKB">
        <authorList>
            <consortium name="EnsemblProtists"/>
        </authorList>
    </citation>
    <scope>IDENTIFICATION</scope>
</reference>
<organism evidence="2 3">
    <name type="scientific">Emiliania huxleyi (strain CCMP1516)</name>
    <dbReference type="NCBI Taxonomy" id="280463"/>
    <lineage>
        <taxon>Eukaryota</taxon>
        <taxon>Haptista</taxon>
        <taxon>Haptophyta</taxon>
        <taxon>Prymnesiophyceae</taxon>
        <taxon>Isochrysidales</taxon>
        <taxon>Noelaerhabdaceae</taxon>
        <taxon>Emiliania</taxon>
    </lineage>
</organism>
<dbReference type="KEGG" id="ehx:EMIHUDRAFT_443137"/>
<proteinExistence type="predicted"/>
<protein>
    <recommendedName>
        <fullName evidence="4">F-box domain-containing protein</fullName>
    </recommendedName>
</protein>
<dbReference type="GeneID" id="17273114"/>
<evidence type="ECO:0008006" key="4">
    <source>
        <dbReference type="Google" id="ProtNLM"/>
    </source>
</evidence>
<dbReference type="EnsemblProtists" id="EOD27570">
    <property type="protein sequence ID" value="EOD27570"/>
    <property type="gene ID" value="EMIHUDRAFT_443137"/>
</dbReference>
<dbReference type="RefSeq" id="XP_005779999.1">
    <property type="nucleotide sequence ID" value="XM_005779942.1"/>
</dbReference>
<feature type="region of interest" description="Disordered" evidence="1">
    <location>
        <begin position="507"/>
        <end position="592"/>
    </location>
</feature>
<name>A0A0D3JVN5_EMIH1</name>